<dbReference type="AlphaFoldDB" id="A0A7W4YG00"/>
<dbReference type="RefSeq" id="WP_183626346.1">
    <property type="nucleotide sequence ID" value="NZ_JACHWJ010000005.1"/>
</dbReference>
<evidence type="ECO:0000313" key="3">
    <source>
        <dbReference type="Proteomes" id="UP000545286"/>
    </source>
</evidence>
<dbReference type="Proteomes" id="UP000545286">
    <property type="component" value="Unassembled WGS sequence"/>
</dbReference>
<evidence type="ECO:0000313" key="2">
    <source>
        <dbReference type="EMBL" id="MBB2959089.1"/>
    </source>
</evidence>
<gene>
    <name evidence="2" type="ORF">FHX72_003241</name>
</gene>
<accession>A0A7W4YG00</accession>
<organism evidence="2 3">
    <name type="scientific">Pseudoclavibacter helvolus</name>
    <dbReference type="NCBI Taxonomy" id="255205"/>
    <lineage>
        <taxon>Bacteria</taxon>
        <taxon>Bacillati</taxon>
        <taxon>Actinomycetota</taxon>
        <taxon>Actinomycetes</taxon>
        <taxon>Micrococcales</taxon>
        <taxon>Microbacteriaceae</taxon>
        <taxon>Pseudoclavibacter</taxon>
    </lineage>
</organism>
<proteinExistence type="predicted"/>
<evidence type="ECO:0000256" key="1">
    <source>
        <dbReference type="SAM" id="MobiDB-lite"/>
    </source>
</evidence>
<name>A0A7W4YG00_9MICO</name>
<dbReference type="EMBL" id="JACHWJ010000005">
    <property type="protein sequence ID" value="MBB2959089.1"/>
    <property type="molecule type" value="Genomic_DNA"/>
</dbReference>
<feature type="region of interest" description="Disordered" evidence="1">
    <location>
        <begin position="1"/>
        <end position="45"/>
    </location>
</feature>
<reference evidence="2 3" key="1">
    <citation type="submission" date="2020-08" db="EMBL/GenBank/DDBJ databases">
        <title>Sequencing the genomes of 1000 actinobacteria strains.</title>
        <authorList>
            <person name="Klenk H.-P."/>
        </authorList>
    </citation>
    <scope>NUCLEOTIDE SEQUENCE [LARGE SCALE GENOMIC DNA]</scope>
    <source>
        <strain evidence="2 3">DSM 20419</strain>
    </source>
</reference>
<keyword evidence="3" id="KW-1185">Reference proteome</keyword>
<comment type="caution">
    <text evidence="2">The sequence shown here is derived from an EMBL/GenBank/DDBJ whole genome shotgun (WGS) entry which is preliminary data.</text>
</comment>
<protein>
    <submittedName>
        <fullName evidence="2">Uncharacterized protein</fullName>
    </submittedName>
</protein>
<sequence length="45" mass="4620">MSSSEVVSRGNEKRERDALTAAGRSFGVGGLRQATGLPTGPSSEL</sequence>